<name>A0A4V2F5G8_9FIRM</name>
<evidence type="ECO:0000259" key="4">
    <source>
        <dbReference type="PROSITE" id="PS50110"/>
    </source>
</evidence>
<dbReference type="InterPro" id="IPR007492">
    <property type="entry name" value="LytTR_DNA-bd_dom"/>
</dbReference>
<dbReference type="AlphaFoldDB" id="A0A4V2F5G8"/>
<gene>
    <name evidence="6" type="ORF">EV209_2838</name>
</gene>
<organism evidence="6 7">
    <name type="scientific">Cuneatibacter caecimuris</name>
    <dbReference type="NCBI Taxonomy" id="1796618"/>
    <lineage>
        <taxon>Bacteria</taxon>
        <taxon>Bacillati</taxon>
        <taxon>Bacillota</taxon>
        <taxon>Clostridia</taxon>
        <taxon>Lachnospirales</taxon>
        <taxon>Lachnospiraceae</taxon>
        <taxon>Cuneatibacter</taxon>
    </lineage>
</organism>
<evidence type="ECO:0000313" key="7">
    <source>
        <dbReference type="Proteomes" id="UP000292927"/>
    </source>
</evidence>
<feature type="modified residue" description="4-aspartylphosphate" evidence="3">
    <location>
        <position position="59"/>
    </location>
</feature>
<feature type="domain" description="HTH LytTR-type" evidence="5">
    <location>
        <begin position="133"/>
        <end position="232"/>
    </location>
</feature>
<dbReference type="Gene3D" id="3.40.50.2300">
    <property type="match status" value="1"/>
</dbReference>
<dbReference type="InterPro" id="IPR046947">
    <property type="entry name" value="LytR-like"/>
</dbReference>
<dbReference type="InterPro" id="IPR001789">
    <property type="entry name" value="Sig_transdc_resp-reg_receiver"/>
</dbReference>
<dbReference type="RefSeq" id="WP_130436090.1">
    <property type="nucleotide sequence ID" value="NZ_SGXF01000007.1"/>
</dbReference>
<accession>A0A4V2F5G8</accession>
<dbReference type="Pfam" id="PF00072">
    <property type="entry name" value="Response_reg"/>
    <property type="match status" value="1"/>
</dbReference>
<dbReference type="PROSITE" id="PS50930">
    <property type="entry name" value="HTH_LYTTR"/>
    <property type="match status" value="1"/>
</dbReference>
<dbReference type="GO" id="GO:0000156">
    <property type="term" value="F:phosphorelay response regulator activity"/>
    <property type="evidence" value="ECO:0007669"/>
    <property type="project" value="InterPro"/>
</dbReference>
<dbReference type="InterPro" id="IPR011006">
    <property type="entry name" value="CheY-like_superfamily"/>
</dbReference>
<dbReference type="Pfam" id="PF04397">
    <property type="entry name" value="LytTR"/>
    <property type="match status" value="1"/>
</dbReference>
<evidence type="ECO:0000256" key="3">
    <source>
        <dbReference type="PROSITE-ProRule" id="PRU00169"/>
    </source>
</evidence>
<sequence length="242" mass="28274">MVRIGICDDDRQYQGVMESMLRELCGLHRLQAEIEVYTGGAELLEDLDTGGCLDLLFLDIEMKGMDGIQTALRIRKENRYMLIVYVSSHEEYLRQLFEAEPFRFLKKPVQQNELEKVIIQAMERISSQKQLFYTVQSGRNYIRLPYQEILFLESSGRKVIIHTDDRVYQYYGKLDEAESALAGGRFIRIHKAYLINMDNTEVFQYDKVALKDGTVLSISEKNRPKVRNLFWEYCGKVGSRNE</sequence>
<dbReference type="SMART" id="SM00448">
    <property type="entry name" value="REC"/>
    <property type="match status" value="1"/>
</dbReference>
<keyword evidence="7" id="KW-1185">Reference proteome</keyword>
<dbReference type="EMBL" id="SGXF01000007">
    <property type="protein sequence ID" value="RZS92769.1"/>
    <property type="molecule type" value="Genomic_DNA"/>
</dbReference>
<keyword evidence="3" id="KW-0597">Phosphoprotein</keyword>
<dbReference type="OrthoDB" id="9802383at2"/>
<evidence type="ECO:0000313" key="6">
    <source>
        <dbReference type="EMBL" id="RZS92769.1"/>
    </source>
</evidence>
<feature type="domain" description="Response regulatory" evidence="4">
    <location>
        <begin position="3"/>
        <end position="122"/>
    </location>
</feature>
<proteinExistence type="predicted"/>
<comment type="caution">
    <text evidence="6">The sequence shown here is derived from an EMBL/GenBank/DDBJ whole genome shotgun (WGS) entry which is preliminary data.</text>
</comment>
<evidence type="ECO:0000256" key="1">
    <source>
        <dbReference type="ARBA" id="ARBA00018672"/>
    </source>
</evidence>
<dbReference type="PANTHER" id="PTHR37299:SF1">
    <property type="entry name" value="STAGE 0 SPORULATION PROTEIN A HOMOLOG"/>
    <property type="match status" value="1"/>
</dbReference>
<dbReference type="Proteomes" id="UP000292927">
    <property type="component" value="Unassembled WGS sequence"/>
</dbReference>
<dbReference type="Gene3D" id="2.40.50.1020">
    <property type="entry name" value="LytTr DNA-binding domain"/>
    <property type="match status" value="1"/>
</dbReference>
<evidence type="ECO:0000256" key="2">
    <source>
        <dbReference type="ARBA" id="ARBA00024867"/>
    </source>
</evidence>
<dbReference type="GO" id="GO:0003677">
    <property type="term" value="F:DNA binding"/>
    <property type="evidence" value="ECO:0007669"/>
    <property type="project" value="InterPro"/>
</dbReference>
<evidence type="ECO:0000259" key="5">
    <source>
        <dbReference type="PROSITE" id="PS50930"/>
    </source>
</evidence>
<dbReference type="SUPFAM" id="SSF52172">
    <property type="entry name" value="CheY-like"/>
    <property type="match status" value="1"/>
</dbReference>
<dbReference type="SMART" id="SM00850">
    <property type="entry name" value="LytTR"/>
    <property type="match status" value="1"/>
</dbReference>
<protein>
    <recommendedName>
        <fullName evidence="1">Stage 0 sporulation protein A homolog</fullName>
    </recommendedName>
</protein>
<reference evidence="6 7" key="1">
    <citation type="submission" date="2019-02" db="EMBL/GenBank/DDBJ databases">
        <title>Genomic Encyclopedia of Type Strains, Phase IV (KMG-IV): sequencing the most valuable type-strain genomes for metagenomic binning, comparative biology and taxonomic classification.</title>
        <authorList>
            <person name="Goeker M."/>
        </authorList>
    </citation>
    <scope>NUCLEOTIDE SEQUENCE [LARGE SCALE GENOMIC DNA]</scope>
    <source>
        <strain evidence="6 7">DSM 29486</strain>
    </source>
</reference>
<dbReference type="PROSITE" id="PS50110">
    <property type="entry name" value="RESPONSE_REGULATORY"/>
    <property type="match status" value="1"/>
</dbReference>
<comment type="function">
    <text evidence="2">May play the central regulatory role in sporulation. It may be an element of the effector pathway responsible for the activation of sporulation genes in response to nutritional stress. Spo0A may act in concert with spo0H (a sigma factor) to control the expression of some genes that are critical to the sporulation process.</text>
</comment>
<dbReference type="PANTHER" id="PTHR37299">
    <property type="entry name" value="TRANSCRIPTIONAL REGULATOR-RELATED"/>
    <property type="match status" value="1"/>
</dbReference>